<dbReference type="GO" id="GO:0045116">
    <property type="term" value="P:protein neddylation"/>
    <property type="evidence" value="ECO:0007669"/>
    <property type="project" value="UniProtKB-ARBA"/>
</dbReference>
<organism evidence="11 12">
    <name type="scientific">Paralvinella palmiformis</name>
    <dbReference type="NCBI Taxonomy" id="53620"/>
    <lineage>
        <taxon>Eukaryota</taxon>
        <taxon>Metazoa</taxon>
        <taxon>Spiralia</taxon>
        <taxon>Lophotrochozoa</taxon>
        <taxon>Annelida</taxon>
        <taxon>Polychaeta</taxon>
        <taxon>Sedentaria</taxon>
        <taxon>Canalipalpata</taxon>
        <taxon>Terebellida</taxon>
        <taxon>Terebelliformia</taxon>
        <taxon>Alvinellidae</taxon>
        <taxon>Paralvinella</taxon>
    </lineage>
</organism>
<keyword evidence="4 9" id="KW-0833">Ubl conjugation pathway</keyword>
<evidence type="ECO:0000256" key="8">
    <source>
        <dbReference type="PROSITE-ProRule" id="PRU10133"/>
    </source>
</evidence>
<evidence type="ECO:0000256" key="5">
    <source>
        <dbReference type="ARBA" id="ARBA00022840"/>
    </source>
</evidence>
<feature type="domain" description="UBC core" evidence="10">
    <location>
        <begin position="25"/>
        <end position="178"/>
    </location>
</feature>
<evidence type="ECO:0000259" key="10">
    <source>
        <dbReference type="PROSITE" id="PS50127"/>
    </source>
</evidence>
<evidence type="ECO:0000256" key="4">
    <source>
        <dbReference type="ARBA" id="ARBA00022786"/>
    </source>
</evidence>
<dbReference type="GO" id="GO:0061654">
    <property type="term" value="F:NEDD8 conjugating enzyme activity"/>
    <property type="evidence" value="ECO:0007669"/>
    <property type="project" value="UniProtKB-EC"/>
</dbReference>
<keyword evidence="12" id="KW-1185">Reference proteome</keyword>
<comment type="similarity">
    <text evidence="9">Belongs to the ubiquitin-conjugating enzyme family.</text>
</comment>
<dbReference type="Pfam" id="PF00179">
    <property type="entry name" value="UQ_con"/>
    <property type="match status" value="1"/>
</dbReference>
<reference evidence="11" key="1">
    <citation type="journal article" date="2023" name="Mol. Biol. Evol.">
        <title>Third-Generation Sequencing Reveals the Adaptive Role of the Epigenome in Three Deep-Sea Polychaetes.</title>
        <authorList>
            <person name="Perez M."/>
            <person name="Aroh O."/>
            <person name="Sun Y."/>
            <person name="Lan Y."/>
            <person name="Juniper S.K."/>
            <person name="Young C.R."/>
            <person name="Angers B."/>
            <person name="Qian P.Y."/>
        </authorList>
    </citation>
    <scope>NUCLEOTIDE SEQUENCE</scope>
    <source>
        <strain evidence="11">P08H-3</strain>
    </source>
</reference>
<comment type="pathway">
    <text evidence="1">Protein modification; protein neddylation.</text>
</comment>
<evidence type="ECO:0000313" key="12">
    <source>
        <dbReference type="Proteomes" id="UP001208570"/>
    </source>
</evidence>
<dbReference type="PANTHER" id="PTHR24067">
    <property type="entry name" value="UBIQUITIN-CONJUGATING ENZYME E2"/>
    <property type="match status" value="1"/>
</dbReference>
<dbReference type="GO" id="GO:0005524">
    <property type="term" value="F:ATP binding"/>
    <property type="evidence" value="ECO:0007669"/>
    <property type="project" value="UniProtKB-UniRule"/>
</dbReference>
<dbReference type="Gene3D" id="3.10.110.10">
    <property type="entry name" value="Ubiquitin Conjugating Enzyme"/>
    <property type="match status" value="1"/>
</dbReference>
<protein>
    <recommendedName>
        <fullName evidence="7">E2 NEDD8-conjugating enzyme</fullName>
        <ecNumber evidence="7">2.3.2.34</ecNumber>
    </recommendedName>
</protein>
<dbReference type="EC" id="2.3.2.34" evidence="7"/>
<dbReference type="InterPro" id="IPR000608">
    <property type="entry name" value="UBC"/>
</dbReference>
<feature type="active site" description="Glycyl thioester intermediate" evidence="8">
    <location>
        <position position="109"/>
    </location>
</feature>
<dbReference type="PROSITE" id="PS50127">
    <property type="entry name" value="UBC_2"/>
    <property type="match status" value="1"/>
</dbReference>
<accession>A0AAD9JJK2</accession>
<dbReference type="EMBL" id="JAODUP010000282">
    <property type="protein sequence ID" value="KAK2153887.1"/>
    <property type="molecule type" value="Genomic_DNA"/>
</dbReference>
<gene>
    <name evidence="11" type="ORF">LSH36_282g03061</name>
</gene>
<dbReference type="FunFam" id="3.10.110.10:FF:000033">
    <property type="entry name" value="NEDD8-conjugating enzyme UBE2F"/>
    <property type="match status" value="1"/>
</dbReference>
<keyword evidence="2" id="KW-0808">Transferase</keyword>
<proteinExistence type="inferred from homology"/>
<keyword evidence="5 9" id="KW-0067">ATP-binding</keyword>
<evidence type="ECO:0000256" key="2">
    <source>
        <dbReference type="ARBA" id="ARBA00022679"/>
    </source>
</evidence>
<evidence type="ECO:0000256" key="3">
    <source>
        <dbReference type="ARBA" id="ARBA00022741"/>
    </source>
</evidence>
<dbReference type="PROSITE" id="PS00183">
    <property type="entry name" value="UBC_1"/>
    <property type="match status" value="1"/>
</dbReference>
<dbReference type="CDD" id="cd23794">
    <property type="entry name" value="UBCc_UBE2F_UBE2M"/>
    <property type="match status" value="1"/>
</dbReference>
<dbReference type="InterPro" id="IPR023313">
    <property type="entry name" value="UBQ-conjugating_AS"/>
</dbReference>
<evidence type="ECO:0000256" key="1">
    <source>
        <dbReference type="ARBA" id="ARBA00005032"/>
    </source>
</evidence>
<comment type="caution">
    <text evidence="11">The sequence shown here is derived from an EMBL/GenBank/DDBJ whole genome shotgun (WGS) entry which is preliminary data.</text>
</comment>
<evidence type="ECO:0000256" key="7">
    <source>
        <dbReference type="ARBA" id="ARBA00044047"/>
    </source>
</evidence>
<comment type="catalytic activity">
    <reaction evidence="6">
        <text>[E1 NEDD8-activating enzyme]-S-[NEDD8 protein]-yl-L-cysteine + [E2 NEDD8-conjugating enzyme]-L-cysteine = [E1 NEDD8-activating enzyme]-L-cysteine + [E2 NEDD8-conjugating enzyme]-S-[NEDD8-protein]-yl-L-cysteine.</text>
        <dbReference type="EC" id="2.3.2.34"/>
    </reaction>
</comment>
<dbReference type="InterPro" id="IPR016135">
    <property type="entry name" value="UBQ-conjugating_enzyme/RWD"/>
</dbReference>
<dbReference type="AlphaFoldDB" id="A0AAD9JJK2"/>
<evidence type="ECO:0000256" key="6">
    <source>
        <dbReference type="ARBA" id="ARBA00043698"/>
    </source>
</evidence>
<evidence type="ECO:0000256" key="9">
    <source>
        <dbReference type="RuleBase" id="RU362109"/>
    </source>
</evidence>
<evidence type="ECO:0000313" key="11">
    <source>
        <dbReference type="EMBL" id="KAK2153887.1"/>
    </source>
</evidence>
<sequence>MLTLKKKIEQQKVKNEPAPESRVSVRDKLLVKEVQEMEQTLPKTCRVHFEDPNKLYQFILTITPDDGYWHGGKFKFLLQVPEEYNLVPPKVRCATRIWHPNINEDGEVCLSLLRQTSMDTMGWAPTRKLKDVIWGLNSLFADLLNFDDPLNVEAAEHYERDKDAFIAKVRDYVQRYAASR</sequence>
<dbReference type="Proteomes" id="UP001208570">
    <property type="component" value="Unassembled WGS sequence"/>
</dbReference>
<keyword evidence="3 9" id="KW-0547">Nucleotide-binding</keyword>
<name>A0AAD9JJK2_9ANNE</name>
<dbReference type="SMART" id="SM00212">
    <property type="entry name" value="UBCc"/>
    <property type="match status" value="1"/>
</dbReference>
<dbReference type="SUPFAM" id="SSF54495">
    <property type="entry name" value="UBC-like"/>
    <property type="match status" value="1"/>
</dbReference>
<dbReference type="InterPro" id="IPR050113">
    <property type="entry name" value="Ub_conjugating_enzyme"/>
</dbReference>